<dbReference type="RefSeq" id="WP_130414689.1">
    <property type="nucleotide sequence ID" value="NZ_SHKX01000014.1"/>
</dbReference>
<dbReference type="SUPFAM" id="SSF55961">
    <property type="entry name" value="Bet v1-like"/>
    <property type="match status" value="1"/>
</dbReference>
<dbReference type="InterPro" id="IPR028347">
    <property type="entry name" value="START_dom_prot"/>
</dbReference>
<accession>A0A4Q7YNB0</accession>
<dbReference type="AlphaFoldDB" id="A0A4Q7YNB0"/>
<keyword evidence="1" id="KW-0732">Signal</keyword>
<dbReference type="OrthoDB" id="5734556at2"/>
<protein>
    <recommendedName>
        <fullName evidence="2">START domain-containing protein</fullName>
    </recommendedName>
</protein>
<dbReference type="PROSITE" id="PS50848">
    <property type="entry name" value="START"/>
    <property type="match status" value="1"/>
</dbReference>
<dbReference type="EMBL" id="SHKX01000014">
    <property type="protein sequence ID" value="RZU38125.1"/>
    <property type="molecule type" value="Genomic_DNA"/>
</dbReference>
<dbReference type="PIRSF" id="PIRSF039033">
    <property type="entry name" value="START_dom"/>
    <property type="match status" value="1"/>
</dbReference>
<gene>
    <name evidence="3" type="ORF">EV700_2702</name>
</gene>
<reference evidence="3 4" key="1">
    <citation type="submission" date="2019-02" db="EMBL/GenBank/DDBJ databases">
        <title>Genomic Encyclopedia of Type Strains, Phase IV (KMG-IV): sequencing the most valuable type-strain genomes for metagenomic binning, comparative biology and taxonomic classification.</title>
        <authorList>
            <person name="Goeker M."/>
        </authorList>
    </citation>
    <scope>NUCLEOTIDE SEQUENCE [LARGE SCALE GENOMIC DNA]</scope>
    <source>
        <strain evidence="3 4">DSM 105135</strain>
    </source>
</reference>
<dbReference type="GO" id="GO:0008289">
    <property type="term" value="F:lipid binding"/>
    <property type="evidence" value="ECO:0007669"/>
    <property type="project" value="InterPro"/>
</dbReference>
<dbReference type="InterPro" id="IPR023393">
    <property type="entry name" value="START-like_dom_sf"/>
</dbReference>
<sequence>MKKILAMAGIAVALIQPALASDDDLRELRASRDKGDWELIRNDAIRNIKTYGKQEDGKRIRSFKGEAQFDASLETMARIHFDVENYKKWFYEAKDMKLLKKVSNTEYYYYAVYNAPATLPDRDAVLHAVVEPYTAKKGYMLIRVNAVPDYLPQTPGLVRMTAQEMTVKLIPQGPNRTQLEFEGYVDPGGLAPVWAINFVQRRAPYVSMLGLTRMANSPTYTNPSGPSPFTISQ</sequence>
<evidence type="ECO:0000259" key="2">
    <source>
        <dbReference type="PROSITE" id="PS50848"/>
    </source>
</evidence>
<comment type="caution">
    <text evidence="3">The sequence shown here is derived from an EMBL/GenBank/DDBJ whole genome shotgun (WGS) entry which is preliminary data.</text>
</comment>
<organism evidence="3 4">
    <name type="scientific">Fluviicoccus keumensis</name>
    <dbReference type="NCBI Taxonomy" id="1435465"/>
    <lineage>
        <taxon>Bacteria</taxon>
        <taxon>Pseudomonadati</taxon>
        <taxon>Pseudomonadota</taxon>
        <taxon>Gammaproteobacteria</taxon>
        <taxon>Moraxellales</taxon>
        <taxon>Moraxellaceae</taxon>
        <taxon>Fluviicoccus</taxon>
    </lineage>
</organism>
<name>A0A4Q7YNB0_9GAMM</name>
<dbReference type="InterPro" id="IPR002913">
    <property type="entry name" value="START_lipid-bd_dom"/>
</dbReference>
<dbReference type="Gene3D" id="3.30.530.20">
    <property type="match status" value="1"/>
</dbReference>
<proteinExistence type="predicted"/>
<evidence type="ECO:0000313" key="3">
    <source>
        <dbReference type="EMBL" id="RZU38125.1"/>
    </source>
</evidence>
<feature type="signal peptide" evidence="1">
    <location>
        <begin position="1"/>
        <end position="20"/>
    </location>
</feature>
<dbReference type="Proteomes" id="UP000292423">
    <property type="component" value="Unassembled WGS sequence"/>
</dbReference>
<dbReference type="Pfam" id="PF01852">
    <property type="entry name" value="START"/>
    <property type="match status" value="1"/>
</dbReference>
<evidence type="ECO:0000256" key="1">
    <source>
        <dbReference type="SAM" id="SignalP"/>
    </source>
</evidence>
<feature type="domain" description="START" evidence="2">
    <location>
        <begin position="37"/>
        <end position="197"/>
    </location>
</feature>
<keyword evidence="4" id="KW-1185">Reference proteome</keyword>
<evidence type="ECO:0000313" key="4">
    <source>
        <dbReference type="Proteomes" id="UP000292423"/>
    </source>
</evidence>
<feature type="chain" id="PRO_5020252580" description="START domain-containing protein" evidence="1">
    <location>
        <begin position="21"/>
        <end position="233"/>
    </location>
</feature>